<evidence type="ECO:0000256" key="2">
    <source>
        <dbReference type="ARBA" id="ARBA00022777"/>
    </source>
</evidence>
<keyword evidence="2" id="KW-0418">Kinase</keyword>
<dbReference type="AlphaFoldDB" id="A0A1J4V689"/>
<dbReference type="InterPro" id="IPR011611">
    <property type="entry name" value="PfkB_dom"/>
</dbReference>
<dbReference type="Pfam" id="PF00294">
    <property type="entry name" value="PfkB"/>
    <property type="match status" value="1"/>
</dbReference>
<dbReference type="STRING" id="1805282.AUJ44_04465"/>
<dbReference type="Proteomes" id="UP000183206">
    <property type="component" value="Unassembled WGS sequence"/>
</dbReference>
<proteinExistence type="predicted"/>
<comment type="caution">
    <text evidence="4">The sequence shown here is derived from an EMBL/GenBank/DDBJ whole genome shotgun (WGS) entry which is preliminary data.</text>
</comment>
<dbReference type="Gene3D" id="3.40.1190.20">
    <property type="match status" value="1"/>
</dbReference>
<dbReference type="PANTHER" id="PTHR10584:SF166">
    <property type="entry name" value="RIBOKINASE"/>
    <property type="match status" value="1"/>
</dbReference>
<dbReference type="PANTHER" id="PTHR10584">
    <property type="entry name" value="SUGAR KINASE"/>
    <property type="match status" value="1"/>
</dbReference>
<dbReference type="InterPro" id="IPR029056">
    <property type="entry name" value="Ribokinase-like"/>
</dbReference>
<accession>A0A1J4V689</accession>
<dbReference type="GO" id="GO:0016301">
    <property type="term" value="F:kinase activity"/>
    <property type="evidence" value="ECO:0007669"/>
    <property type="project" value="UniProtKB-KW"/>
</dbReference>
<evidence type="ECO:0000259" key="3">
    <source>
        <dbReference type="Pfam" id="PF00294"/>
    </source>
</evidence>
<name>A0A1J4V689_9BACT</name>
<keyword evidence="1" id="KW-0808">Transferase</keyword>
<evidence type="ECO:0000256" key="1">
    <source>
        <dbReference type="ARBA" id="ARBA00022679"/>
    </source>
</evidence>
<evidence type="ECO:0000313" key="5">
    <source>
        <dbReference type="Proteomes" id="UP000183206"/>
    </source>
</evidence>
<sequence length="331" mass="36904">MENNFDFIAIGDITTDAFIRIKQASVYYDKKDDEEKICLTNGSKIPYESLTIAPAVGNSPNAAVSAARLGLSSALVADLGDDEFGRQDIETLKGNGVDTSFVRVHKDKKSNYHFVLWYRAERTILIKHEEYEYALPDMGNPKWIYFSSVGENSIPYHHAIADYLNKNPRVKLAFQPGTFQIKLGYEKLKDLYARTEVFFCNKEEAQIILGNKEESDIPTLARKMSGLGPKISVITDGPRGAFAFDGTDVWFMPPYPDPAPPLERTGAGDSFSSTFTVALALGKSVDEALSWGPINSMSVVQHVGAQEGLLTREKLEEYLANRPQDYQPRKV</sequence>
<organism evidence="4 5">
    <name type="scientific">Candidatus Nomurabacteria bacterium CG1_02_47_685</name>
    <dbReference type="NCBI Taxonomy" id="1805282"/>
    <lineage>
        <taxon>Bacteria</taxon>
        <taxon>Candidatus Nomuraibacteriota</taxon>
    </lineage>
</organism>
<reference evidence="4 5" key="1">
    <citation type="journal article" date="2016" name="Environ. Microbiol.">
        <title>Genomic resolution of a cold subsurface aquifer community provides metabolic insights for novel microbes adapted to high CO concentrations.</title>
        <authorList>
            <person name="Probst A.J."/>
            <person name="Castelle C.J."/>
            <person name="Singh A."/>
            <person name="Brown C.T."/>
            <person name="Anantharaman K."/>
            <person name="Sharon I."/>
            <person name="Hug L.A."/>
            <person name="Burstein D."/>
            <person name="Emerson J.B."/>
            <person name="Thomas B.C."/>
            <person name="Banfield J.F."/>
        </authorList>
    </citation>
    <scope>NUCLEOTIDE SEQUENCE [LARGE SCALE GENOMIC DNA]</scope>
    <source>
        <strain evidence="4">CG1_02_47_685</strain>
    </source>
</reference>
<dbReference type="EMBL" id="MNVO01000065">
    <property type="protein sequence ID" value="OIO31512.1"/>
    <property type="molecule type" value="Genomic_DNA"/>
</dbReference>
<gene>
    <name evidence="4" type="ORF">AUJ44_04465</name>
</gene>
<evidence type="ECO:0000313" key="4">
    <source>
        <dbReference type="EMBL" id="OIO31512.1"/>
    </source>
</evidence>
<dbReference type="SUPFAM" id="SSF53613">
    <property type="entry name" value="Ribokinase-like"/>
    <property type="match status" value="1"/>
</dbReference>
<protein>
    <recommendedName>
        <fullName evidence="3">Carbohydrate kinase PfkB domain-containing protein</fullName>
    </recommendedName>
</protein>
<feature type="domain" description="Carbohydrate kinase PfkB" evidence="3">
    <location>
        <begin position="57"/>
        <end position="309"/>
    </location>
</feature>